<dbReference type="EMBL" id="JAVRFD010000008">
    <property type="protein sequence ID" value="MDT0544804.1"/>
    <property type="molecule type" value="Genomic_DNA"/>
</dbReference>
<comment type="caution">
    <text evidence="1">The sequence shown here is derived from an EMBL/GenBank/DDBJ whole genome shotgun (WGS) entry which is preliminary data.</text>
</comment>
<reference evidence="1" key="1">
    <citation type="submission" date="2024-05" db="EMBL/GenBank/DDBJ databases">
        <title>30 novel species of actinomycetes from the DSMZ collection.</title>
        <authorList>
            <person name="Nouioui I."/>
        </authorList>
    </citation>
    <scope>NUCLEOTIDE SEQUENCE</scope>
    <source>
        <strain evidence="1">DSM 41529</strain>
    </source>
</reference>
<organism evidence="1 2">
    <name type="scientific">Streptomyces lonegramiae</name>
    <dbReference type="NCBI Taxonomy" id="3075524"/>
    <lineage>
        <taxon>Bacteria</taxon>
        <taxon>Bacillati</taxon>
        <taxon>Actinomycetota</taxon>
        <taxon>Actinomycetes</taxon>
        <taxon>Kitasatosporales</taxon>
        <taxon>Streptomycetaceae</taxon>
        <taxon>Streptomyces</taxon>
    </lineage>
</organism>
<name>A0ABU2XFT9_9ACTN</name>
<evidence type="ECO:0000313" key="1">
    <source>
        <dbReference type="EMBL" id="MDT0544804.1"/>
    </source>
</evidence>
<dbReference type="Proteomes" id="UP001180754">
    <property type="component" value="Unassembled WGS sequence"/>
</dbReference>
<keyword evidence="2" id="KW-1185">Reference proteome</keyword>
<proteinExistence type="predicted"/>
<protein>
    <submittedName>
        <fullName evidence="1">Uncharacterized protein</fullName>
    </submittedName>
</protein>
<dbReference type="RefSeq" id="WP_311725253.1">
    <property type="nucleotide sequence ID" value="NZ_JAVRFD010000008.1"/>
</dbReference>
<accession>A0ABU2XFT9</accession>
<evidence type="ECO:0000313" key="2">
    <source>
        <dbReference type="Proteomes" id="UP001180754"/>
    </source>
</evidence>
<sequence length="56" mass="6401">MSQSEYVDLPSAQICARELDEGRYHCFGRTTYRSVEQQHLERKLHPAGPQLRLAGA</sequence>
<gene>
    <name evidence="1" type="ORF">RND15_19135</name>
</gene>